<feature type="non-terminal residue" evidence="1">
    <location>
        <position position="1"/>
    </location>
</feature>
<organism evidence="1">
    <name type="scientific">Human adenovirus F serotype 41</name>
    <name type="common">HAdV-41</name>
    <name type="synonym">Human adenovirus 41</name>
    <dbReference type="NCBI Taxonomy" id="10524"/>
    <lineage>
        <taxon>Viruses</taxon>
        <taxon>Varidnaviria</taxon>
        <taxon>Bamfordvirae</taxon>
        <taxon>Preplasmiviricota</taxon>
        <taxon>Polisuviricotina</taxon>
        <taxon>Pharingeaviricetes</taxon>
        <taxon>Rowavirales</taxon>
        <taxon>Adenoviridae</taxon>
        <taxon>Mastadenovirus</taxon>
        <taxon>Mastadenovirus faecale</taxon>
        <taxon>Human mastadenovirus F</taxon>
    </lineage>
</organism>
<accession>A0A024LNR3</accession>
<dbReference type="EMBL" id="HG976910">
    <property type="protein sequence ID" value="CDP79043.1"/>
    <property type="molecule type" value="Genomic_DNA"/>
</dbReference>
<organismHost>
    <name type="scientific">Homo sapiens</name>
    <name type="common">Human</name>
    <dbReference type="NCBI Taxonomy" id="9606"/>
</organismHost>
<proteinExistence type="predicted"/>
<name>A0A024LNR3_ADE41</name>
<gene>
    <name evidence="1" type="primary">Hex</name>
</gene>
<sequence>VCPRHRYVLQPGEQVQKPHCGSDPRCNHRQVTATDAAIRASRPRGHRLFLQSALYAGRGRQPGVGHG</sequence>
<protein>
    <submittedName>
        <fullName evidence="1">Hexon</fullName>
    </submittedName>
</protein>
<evidence type="ECO:0000313" key="1">
    <source>
        <dbReference type="EMBL" id="CDP79043.1"/>
    </source>
</evidence>
<reference evidence="1" key="1">
    <citation type="submission" date="2014-03" db="EMBL/GenBank/DDBJ databases">
        <title>Adenovirus.</title>
        <authorList>
            <person name="Doblali T."/>
            <person name="Kaplon J."/>
            <person name="Terta M."/>
            <person name="Balay K."/>
            <person name="Touil N."/>
            <person name="Agadr A."/>
            <person name="Mrabet M."/>
            <person name="Elhamzaoui S."/>
            <person name="Pothier P."/>
        </authorList>
    </citation>
    <scope>NUCLEOTIDE SEQUENCE</scope>
    <source>
        <strain evidence="1">MA094</strain>
    </source>
</reference>
<feature type="non-terminal residue" evidence="1">
    <location>
        <position position="67"/>
    </location>
</feature>